<reference evidence="1 4" key="1">
    <citation type="submission" date="2018-06" db="EMBL/GenBank/DDBJ databases">
        <authorList>
            <consortium name="Pathogen Informatics"/>
            <person name="Doyle S."/>
        </authorList>
    </citation>
    <scope>NUCLEOTIDE SEQUENCE [LARGE SCALE GENOMIC DNA]</scope>
    <source>
        <strain evidence="1 4">NCTC9426</strain>
    </source>
</reference>
<dbReference type="AlphaFoldDB" id="A0A378PSL3"/>
<dbReference type="GeneID" id="77188073"/>
<dbReference type="EMBL" id="UGPZ01000002">
    <property type="protein sequence ID" value="STY91505.1"/>
    <property type="molecule type" value="Genomic_DNA"/>
</dbReference>
<evidence type="ECO:0000313" key="6">
    <source>
        <dbReference type="Proteomes" id="UP001163632"/>
    </source>
</evidence>
<dbReference type="EMBL" id="CP087830">
    <property type="protein sequence ID" value="UZA02349.1"/>
    <property type="molecule type" value="Genomic_DNA"/>
</dbReference>
<accession>A0A378PSL3</accession>
<organism evidence="1 4">
    <name type="scientific">Moraxella bovis</name>
    <dbReference type="NCBI Taxonomy" id="476"/>
    <lineage>
        <taxon>Bacteria</taxon>
        <taxon>Pseudomonadati</taxon>
        <taxon>Pseudomonadota</taxon>
        <taxon>Gammaproteobacteria</taxon>
        <taxon>Moraxellales</taxon>
        <taxon>Moraxellaceae</taxon>
        <taxon>Moraxella</taxon>
    </lineage>
</organism>
<protein>
    <submittedName>
        <fullName evidence="1">Uncharacterized protein</fullName>
    </submittedName>
</protein>
<evidence type="ECO:0000313" key="4">
    <source>
        <dbReference type="Proteomes" id="UP000254133"/>
    </source>
</evidence>
<name>A0A378PSL3_MORBO</name>
<reference evidence="2 5" key="2">
    <citation type="journal article" date="2022" name="BMC Microbiol.">
        <title>Whole genome sequencing of Moraxella bovis strains from North America reveals two genotypes with different genetic determinants.</title>
        <authorList>
            <person name="Wynn E.L."/>
            <person name="Hille M.M."/>
            <person name="Loy J.D."/>
            <person name="Schuller G."/>
            <person name="Kuhn K.L."/>
            <person name="Dickey A.M."/>
            <person name="Bono J.L."/>
            <person name="Clawson M.L."/>
        </authorList>
    </citation>
    <scope>NUCLEOTIDE SEQUENCE [LARGE SCALE GENOMIC DNA]</scope>
    <source>
        <strain evidence="2">SAM102599</strain>
        <strain evidence="3 5">SAM57978</strain>
    </source>
</reference>
<sequence length="60" mass="7032">MPILEFGGMIFEWYDPKYELVLNKHKITFEEVVSVFADFIVPLNLKILVITMNKEQSSLL</sequence>
<evidence type="ECO:0000313" key="1">
    <source>
        <dbReference type="EMBL" id="STY91505.1"/>
    </source>
</evidence>
<evidence type="ECO:0000313" key="3">
    <source>
        <dbReference type="EMBL" id="UZA50884.1"/>
    </source>
</evidence>
<dbReference type="Proteomes" id="UP001163632">
    <property type="component" value="Chromosome"/>
</dbReference>
<dbReference type="Proteomes" id="UP000254133">
    <property type="component" value="Unassembled WGS sequence"/>
</dbReference>
<evidence type="ECO:0000313" key="5">
    <source>
        <dbReference type="Proteomes" id="UP001163283"/>
    </source>
</evidence>
<gene>
    <name evidence="2" type="ORF">LP092_10250</name>
    <name evidence="3" type="ORF">LP129_10205</name>
    <name evidence="1" type="ORF">NCTC9426_01563</name>
</gene>
<proteinExistence type="predicted"/>
<dbReference type="EMBL" id="CP087781">
    <property type="protein sequence ID" value="UZA50884.1"/>
    <property type="molecule type" value="Genomic_DNA"/>
</dbReference>
<keyword evidence="6" id="KW-1185">Reference proteome</keyword>
<dbReference type="RefSeq" id="WP_244893638.1">
    <property type="nucleotide sequence ID" value="NZ_CP087765.1"/>
</dbReference>
<evidence type="ECO:0000313" key="2">
    <source>
        <dbReference type="EMBL" id="UZA02349.1"/>
    </source>
</evidence>
<dbReference type="Proteomes" id="UP001163283">
    <property type="component" value="Chromosome"/>
</dbReference>